<protein>
    <submittedName>
        <fullName evidence="1">Uncharacterized protein</fullName>
    </submittedName>
</protein>
<reference evidence="1" key="1">
    <citation type="submission" date="2021-05" db="EMBL/GenBank/DDBJ databases">
        <title>Comparative genomics of three Colletotrichum scovillei strains and genetic complementation revealed genes involved fungal growth and virulence on chili pepper.</title>
        <authorList>
            <person name="Hsieh D.-K."/>
            <person name="Chuang S.-C."/>
            <person name="Chen C.-Y."/>
            <person name="Chao Y.-T."/>
            <person name="Lu M.-Y.J."/>
            <person name="Lee M.-H."/>
            <person name="Shih M.-C."/>
        </authorList>
    </citation>
    <scope>NUCLEOTIDE SEQUENCE</scope>
    <source>
        <strain evidence="1">Coll-153</strain>
    </source>
</reference>
<accession>A0A9P7R0N3</accession>
<proteinExistence type="predicted"/>
<dbReference type="Proteomes" id="UP000699042">
    <property type="component" value="Unassembled WGS sequence"/>
</dbReference>
<dbReference type="EMBL" id="JAESDN010000008">
    <property type="protein sequence ID" value="KAG7046677.1"/>
    <property type="molecule type" value="Genomic_DNA"/>
</dbReference>
<comment type="caution">
    <text evidence="1">The sequence shown here is derived from an EMBL/GenBank/DDBJ whole genome shotgun (WGS) entry which is preliminary data.</text>
</comment>
<name>A0A9P7R0N3_9PEZI</name>
<dbReference type="AlphaFoldDB" id="A0A9P7R0N3"/>
<organism evidence="1 2">
    <name type="scientific">Colletotrichum scovillei</name>
    <dbReference type="NCBI Taxonomy" id="1209932"/>
    <lineage>
        <taxon>Eukaryota</taxon>
        <taxon>Fungi</taxon>
        <taxon>Dikarya</taxon>
        <taxon>Ascomycota</taxon>
        <taxon>Pezizomycotina</taxon>
        <taxon>Sordariomycetes</taxon>
        <taxon>Hypocreomycetidae</taxon>
        <taxon>Glomerellales</taxon>
        <taxon>Glomerellaceae</taxon>
        <taxon>Colletotrichum</taxon>
        <taxon>Colletotrichum acutatum species complex</taxon>
    </lineage>
</organism>
<evidence type="ECO:0000313" key="2">
    <source>
        <dbReference type="Proteomes" id="UP000699042"/>
    </source>
</evidence>
<keyword evidence="2" id="KW-1185">Reference proteome</keyword>
<sequence length="43" mass="4660">MVPKVTIGAGEIVTVFSQQDGYAETGHRLGGFYASEERLSRDS</sequence>
<gene>
    <name evidence="1" type="ORF">JMJ77_014902</name>
</gene>
<evidence type="ECO:0000313" key="1">
    <source>
        <dbReference type="EMBL" id="KAG7046677.1"/>
    </source>
</evidence>